<feature type="region of interest" description="Disordered" evidence="1">
    <location>
        <begin position="1"/>
        <end position="23"/>
    </location>
</feature>
<feature type="region of interest" description="Disordered" evidence="1">
    <location>
        <begin position="240"/>
        <end position="263"/>
    </location>
</feature>
<feature type="compositionally biased region" description="Basic and acidic residues" evidence="1">
    <location>
        <begin position="1"/>
        <end position="20"/>
    </location>
</feature>
<feature type="non-terminal residue" evidence="2">
    <location>
        <position position="263"/>
    </location>
</feature>
<evidence type="ECO:0000313" key="2">
    <source>
        <dbReference type="EMBL" id="CAH9052724.1"/>
    </source>
</evidence>
<accession>A0A9P0VNP8</accession>
<dbReference type="OrthoDB" id="1304969at2759"/>
<feature type="compositionally biased region" description="Polar residues" evidence="1">
    <location>
        <begin position="250"/>
        <end position="263"/>
    </location>
</feature>
<reference evidence="2" key="1">
    <citation type="submission" date="2022-07" db="EMBL/GenBank/DDBJ databases">
        <authorList>
            <person name="Macas J."/>
            <person name="Novak P."/>
            <person name="Neumann P."/>
        </authorList>
    </citation>
    <scope>NUCLEOTIDE SEQUENCE</scope>
</reference>
<gene>
    <name evidence="2" type="ORF">CEURO_LOCUS388</name>
</gene>
<evidence type="ECO:0000313" key="3">
    <source>
        <dbReference type="Proteomes" id="UP001152484"/>
    </source>
</evidence>
<protein>
    <recommendedName>
        <fullName evidence="4">Helitron helicase-like domain-containing protein</fullName>
    </recommendedName>
</protein>
<dbReference type="AlphaFoldDB" id="A0A9P0VNP8"/>
<evidence type="ECO:0000256" key="1">
    <source>
        <dbReference type="SAM" id="MobiDB-lite"/>
    </source>
</evidence>
<dbReference type="EMBL" id="CAMAPE010000002">
    <property type="protein sequence ID" value="CAH9052724.1"/>
    <property type="molecule type" value="Genomic_DNA"/>
</dbReference>
<evidence type="ECO:0008006" key="4">
    <source>
        <dbReference type="Google" id="ProtNLM"/>
    </source>
</evidence>
<sequence length="263" mass="30138">MKDTPRIECNNHNEGHHLENEMDGQFDDDEGLPVDEEDAEYAICSTEDYVDLHDAIYECEYCGALFWHAERVKRNSVKQRPKFSMCCNQGNVVLPKMQKPPNLLYDLIFGNDERNRHFLENIRSYNSMFSFTSMGGKVDKEVNKGGTLPIFRLNGQNYHRIGSLLPTDGNQPKFLQKYLSDPSEEITFRIASVRCDGGTSLHDTLVTELKDMLDTYNVYAQSFRMARDRFNESNSTSLKMKLTGKRNSEGRTYNTPTVSEVAA</sequence>
<dbReference type="PANTHER" id="PTHR45786:SF66">
    <property type="entry name" value="HOOK MOTIF PROTEIN, PUTATIVE-RELATED"/>
    <property type="match status" value="1"/>
</dbReference>
<proteinExistence type="predicted"/>
<name>A0A9P0VNP8_CUSEU</name>
<dbReference type="Proteomes" id="UP001152484">
    <property type="component" value="Unassembled WGS sequence"/>
</dbReference>
<organism evidence="2 3">
    <name type="scientific">Cuscuta europaea</name>
    <name type="common">European dodder</name>
    <dbReference type="NCBI Taxonomy" id="41803"/>
    <lineage>
        <taxon>Eukaryota</taxon>
        <taxon>Viridiplantae</taxon>
        <taxon>Streptophyta</taxon>
        <taxon>Embryophyta</taxon>
        <taxon>Tracheophyta</taxon>
        <taxon>Spermatophyta</taxon>
        <taxon>Magnoliopsida</taxon>
        <taxon>eudicotyledons</taxon>
        <taxon>Gunneridae</taxon>
        <taxon>Pentapetalae</taxon>
        <taxon>asterids</taxon>
        <taxon>lamiids</taxon>
        <taxon>Solanales</taxon>
        <taxon>Convolvulaceae</taxon>
        <taxon>Cuscuteae</taxon>
        <taxon>Cuscuta</taxon>
        <taxon>Cuscuta subgen. Cuscuta</taxon>
    </lineage>
</organism>
<keyword evidence="3" id="KW-1185">Reference proteome</keyword>
<comment type="caution">
    <text evidence="2">The sequence shown here is derived from an EMBL/GenBank/DDBJ whole genome shotgun (WGS) entry which is preliminary data.</text>
</comment>
<dbReference type="PANTHER" id="PTHR45786">
    <property type="entry name" value="DNA BINDING PROTEIN-LIKE"/>
    <property type="match status" value="1"/>
</dbReference>